<dbReference type="GO" id="GO:0031201">
    <property type="term" value="C:SNARE complex"/>
    <property type="evidence" value="ECO:0007669"/>
    <property type="project" value="TreeGrafter"/>
</dbReference>
<evidence type="ECO:0000256" key="3">
    <source>
        <dbReference type="ARBA" id="ARBA00022448"/>
    </source>
</evidence>
<evidence type="ECO:0000256" key="6">
    <source>
        <dbReference type="ARBA" id="ARBA00023136"/>
    </source>
</evidence>
<dbReference type="SUPFAM" id="SSF48452">
    <property type="entry name" value="TPR-like"/>
    <property type="match status" value="1"/>
</dbReference>
<keyword evidence="9" id="KW-1185">Reference proteome</keyword>
<dbReference type="CDD" id="cd15832">
    <property type="entry name" value="SNAP"/>
    <property type="match status" value="1"/>
</dbReference>
<evidence type="ECO:0000256" key="7">
    <source>
        <dbReference type="RuleBase" id="RU367013"/>
    </source>
</evidence>
<dbReference type="AlphaFoldDB" id="A0A139AR18"/>
<organism evidence="8 9">
    <name type="scientific">Gonapodya prolifera (strain JEL478)</name>
    <name type="common">Monoblepharis prolifera</name>
    <dbReference type="NCBI Taxonomy" id="1344416"/>
    <lineage>
        <taxon>Eukaryota</taxon>
        <taxon>Fungi</taxon>
        <taxon>Fungi incertae sedis</taxon>
        <taxon>Chytridiomycota</taxon>
        <taxon>Chytridiomycota incertae sedis</taxon>
        <taxon>Monoblepharidomycetes</taxon>
        <taxon>Monoblepharidales</taxon>
        <taxon>Gonapodyaceae</taxon>
        <taxon>Gonapodya</taxon>
    </lineage>
</organism>
<proteinExistence type="inferred from homology"/>
<dbReference type="Proteomes" id="UP000070544">
    <property type="component" value="Unassembled WGS sequence"/>
</dbReference>
<dbReference type="EMBL" id="KQ965739">
    <property type="protein sequence ID" value="KXS19201.1"/>
    <property type="molecule type" value="Genomic_DNA"/>
</dbReference>
<name>A0A139AR18_GONPJ</name>
<evidence type="ECO:0000256" key="2">
    <source>
        <dbReference type="ARBA" id="ARBA00010050"/>
    </source>
</evidence>
<evidence type="ECO:0000256" key="5">
    <source>
        <dbReference type="ARBA" id="ARBA00022927"/>
    </source>
</evidence>
<dbReference type="PRINTS" id="PR00448">
    <property type="entry name" value="NSFATTACHMNT"/>
</dbReference>
<protein>
    <submittedName>
        <fullName evidence="8">Alpha-soluble NSF attachment protein</fullName>
    </submittedName>
</protein>
<reference evidence="8 9" key="1">
    <citation type="journal article" date="2015" name="Genome Biol. Evol.">
        <title>Phylogenomic analyses indicate that early fungi evolved digesting cell walls of algal ancestors of land plants.</title>
        <authorList>
            <person name="Chang Y."/>
            <person name="Wang S."/>
            <person name="Sekimoto S."/>
            <person name="Aerts A.L."/>
            <person name="Choi C."/>
            <person name="Clum A."/>
            <person name="LaButti K.M."/>
            <person name="Lindquist E.A."/>
            <person name="Yee Ngan C."/>
            <person name="Ohm R.A."/>
            <person name="Salamov A.A."/>
            <person name="Grigoriev I.V."/>
            <person name="Spatafora J.W."/>
            <person name="Berbee M.L."/>
        </authorList>
    </citation>
    <scope>NUCLEOTIDE SEQUENCE [LARGE SCALE GENOMIC DNA]</scope>
    <source>
        <strain evidence="8 9">JEL478</strain>
    </source>
</reference>
<evidence type="ECO:0000256" key="1">
    <source>
        <dbReference type="ARBA" id="ARBA00004170"/>
    </source>
</evidence>
<dbReference type="FunFam" id="1.25.40.10:FF:000049">
    <property type="entry name" value="Alpha-soluble NSF attachment protein-like"/>
    <property type="match status" value="1"/>
</dbReference>
<comment type="subcellular location">
    <subcellularLocation>
        <location evidence="1 7">Membrane</location>
        <topology evidence="1 7">Peripheral membrane protein</topology>
    </subcellularLocation>
</comment>
<dbReference type="STRING" id="1344416.A0A139AR18"/>
<keyword evidence="6 7" id="KW-0472">Membrane</keyword>
<comment type="function">
    <text evidence="7">Required for vesicular transport between the endoplasmic reticulum and the Golgi apparatus.</text>
</comment>
<evidence type="ECO:0000313" key="9">
    <source>
        <dbReference type="Proteomes" id="UP000070544"/>
    </source>
</evidence>
<dbReference type="GO" id="GO:0006886">
    <property type="term" value="P:intracellular protein transport"/>
    <property type="evidence" value="ECO:0007669"/>
    <property type="project" value="UniProtKB-UniRule"/>
</dbReference>
<gene>
    <name evidence="8" type="ORF">M427DRAFT_132222</name>
</gene>
<dbReference type="Gene3D" id="1.25.40.10">
    <property type="entry name" value="Tetratricopeptide repeat domain"/>
    <property type="match status" value="1"/>
</dbReference>
<accession>A0A139AR18</accession>
<dbReference type="InterPro" id="IPR011990">
    <property type="entry name" value="TPR-like_helical_dom_sf"/>
</dbReference>
<keyword evidence="4 7" id="KW-0931">ER-Golgi transport</keyword>
<evidence type="ECO:0000256" key="4">
    <source>
        <dbReference type="ARBA" id="ARBA00022892"/>
    </source>
</evidence>
<dbReference type="GO" id="GO:0019905">
    <property type="term" value="F:syntaxin binding"/>
    <property type="evidence" value="ECO:0007669"/>
    <property type="project" value="TreeGrafter"/>
</dbReference>
<dbReference type="PANTHER" id="PTHR13768">
    <property type="entry name" value="SOLUBLE NSF ATTACHMENT PROTEIN SNAP"/>
    <property type="match status" value="1"/>
</dbReference>
<dbReference type="InterPro" id="IPR000744">
    <property type="entry name" value="NSF_attach"/>
</dbReference>
<evidence type="ECO:0000313" key="8">
    <source>
        <dbReference type="EMBL" id="KXS19201.1"/>
    </source>
</evidence>
<dbReference type="GO" id="GO:0035494">
    <property type="term" value="P:SNARE complex disassembly"/>
    <property type="evidence" value="ECO:0007669"/>
    <property type="project" value="TreeGrafter"/>
</dbReference>
<dbReference type="OrthoDB" id="9984275at2759"/>
<keyword evidence="3 7" id="KW-0813">Transport</keyword>
<dbReference type="OMA" id="WSVKEYL"/>
<keyword evidence="5 7" id="KW-0653">Protein transport</keyword>
<dbReference type="GO" id="GO:0005483">
    <property type="term" value="F:soluble NSF attachment protein activity"/>
    <property type="evidence" value="ECO:0007669"/>
    <property type="project" value="UniProtKB-ARBA"/>
</dbReference>
<sequence length="286" mass="32212">MPPENEAIALIQEAEKKATYKSWFGSSKLDEAAELYSRAANKFQLGKKWKEAGDAFLRAAEIQLRMQEPDEAAGSFVNASKAYKKTNAQDSVHSLEQAVAIYTDRGRFHIAAQHQKTIAEIYESDIQDYQKALMAYQTAADWYQSEESSALANNCLLKVGTFAAQLEQYAVAIEKFEFVASASVDNNLTKWSVREHLLKAGLCHLASEDIIAAKRALEKYQSMDVTFSSTREFLFLKNLTDAVEAADEQLFTDTVYEFDRMTKLDAWKTTILLRVKKTLGEPESIT</sequence>
<dbReference type="PANTHER" id="PTHR13768:SF8">
    <property type="entry name" value="ALPHA-SOLUBLE NSF ATTACHMENT PROTEIN"/>
    <property type="match status" value="1"/>
</dbReference>
<dbReference type="GO" id="GO:0005774">
    <property type="term" value="C:vacuolar membrane"/>
    <property type="evidence" value="ECO:0007669"/>
    <property type="project" value="TreeGrafter"/>
</dbReference>
<comment type="similarity">
    <text evidence="2 7">Belongs to the SNAP family.</text>
</comment>
<dbReference type="Pfam" id="PF14938">
    <property type="entry name" value="SNAP"/>
    <property type="match status" value="1"/>
</dbReference>